<evidence type="ECO:0000256" key="5">
    <source>
        <dbReference type="ARBA" id="ARBA00024732"/>
    </source>
</evidence>
<accession>A0A6S6SUD3</accession>
<dbReference type="NCBIfam" id="TIGR00214">
    <property type="entry name" value="lipB"/>
    <property type="match status" value="1"/>
</dbReference>
<evidence type="ECO:0000259" key="11">
    <source>
        <dbReference type="PROSITE" id="PS51733"/>
    </source>
</evidence>
<comment type="miscellaneous">
    <text evidence="6">In the reaction, the free carboxyl group of octanoic acid is attached via an amide linkage to the epsilon-amino group of a specific lysine residue of lipoyl domains of lipoate-dependent enzymes.</text>
</comment>
<dbReference type="InterPro" id="IPR020605">
    <property type="entry name" value="Octanoyltransferase_CS"/>
</dbReference>
<evidence type="ECO:0000256" key="7">
    <source>
        <dbReference type="PIRNR" id="PIRNR016262"/>
    </source>
</evidence>
<comment type="pathway">
    <text evidence="1 6 7">Protein modification; protein lipoylation via endogenous pathway; protein N(6)-(lipoyl)lysine from octanoyl-[acyl-carrier-protein]: step 1/2.</text>
</comment>
<evidence type="ECO:0000313" key="12">
    <source>
        <dbReference type="EMBL" id="CAA6806170.1"/>
    </source>
</evidence>
<dbReference type="PANTHER" id="PTHR10993">
    <property type="entry name" value="OCTANOYLTRANSFERASE"/>
    <property type="match status" value="1"/>
</dbReference>
<name>A0A6S6SUD3_9GAMM</name>
<evidence type="ECO:0000256" key="6">
    <source>
        <dbReference type="HAMAP-Rule" id="MF_00013"/>
    </source>
</evidence>
<evidence type="ECO:0000256" key="3">
    <source>
        <dbReference type="ARBA" id="ARBA00022679"/>
    </source>
</evidence>
<dbReference type="CDD" id="cd16444">
    <property type="entry name" value="LipB"/>
    <property type="match status" value="1"/>
</dbReference>
<comment type="subcellular location">
    <subcellularLocation>
        <location evidence="6">Cytoplasm</location>
    </subcellularLocation>
</comment>
<feature type="active site" description="Acyl-thioester intermediate" evidence="6 8">
    <location>
        <position position="170"/>
    </location>
</feature>
<dbReference type="SUPFAM" id="SSF55681">
    <property type="entry name" value="Class II aaRS and biotin synthetases"/>
    <property type="match status" value="1"/>
</dbReference>
<feature type="domain" description="BPL/LPL catalytic" evidence="11">
    <location>
        <begin position="33"/>
        <end position="208"/>
    </location>
</feature>
<feature type="binding site" evidence="6 9">
    <location>
        <begin position="152"/>
        <end position="154"/>
    </location>
    <ligand>
        <name>substrate</name>
    </ligand>
</feature>
<dbReference type="Gene3D" id="3.30.930.10">
    <property type="entry name" value="Bira Bifunctional Protein, Domain 2"/>
    <property type="match status" value="1"/>
</dbReference>
<dbReference type="GO" id="GO:0009249">
    <property type="term" value="P:protein lipoylation"/>
    <property type="evidence" value="ECO:0007669"/>
    <property type="project" value="InterPro"/>
</dbReference>
<gene>
    <name evidence="6" type="primary">lipB</name>
    <name evidence="12" type="ORF">HELGO_WM12098</name>
</gene>
<evidence type="ECO:0000256" key="10">
    <source>
        <dbReference type="PIRSR" id="PIRSR016262-3"/>
    </source>
</evidence>
<dbReference type="NCBIfam" id="NF010922">
    <property type="entry name" value="PRK14342.1"/>
    <property type="match status" value="1"/>
</dbReference>
<dbReference type="UniPathway" id="UPA00538">
    <property type="reaction ID" value="UER00592"/>
</dbReference>
<feature type="site" description="Lowers pKa of active site Cys" evidence="6 10">
    <location>
        <position position="136"/>
    </location>
</feature>
<reference evidence="12" key="1">
    <citation type="submission" date="2020-01" db="EMBL/GenBank/DDBJ databases">
        <authorList>
            <person name="Meier V. D."/>
            <person name="Meier V D."/>
        </authorList>
    </citation>
    <scope>NUCLEOTIDE SEQUENCE</scope>
    <source>
        <strain evidence="12">HLG_WM_MAG_07</strain>
    </source>
</reference>
<dbReference type="InterPro" id="IPR000544">
    <property type="entry name" value="Octanoyltransferase"/>
</dbReference>
<keyword evidence="2 6" id="KW-0963">Cytoplasm</keyword>
<protein>
    <recommendedName>
        <fullName evidence="6 7">Octanoyltransferase</fullName>
        <ecNumber evidence="6 7">2.3.1.181</ecNumber>
    </recommendedName>
    <alternativeName>
        <fullName evidence="6">Lipoate-protein ligase B</fullName>
    </alternativeName>
    <alternativeName>
        <fullName evidence="6">Lipoyl/octanoyl transferase</fullName>
    </alternativeName>
    <alternativeName>
        <fullName evidence="6">Octanoyl-[acyl-carrier-protein]-protein N-octanoyltransferase</fullName>
    </alternativeName>
</protein>
<dbReference type="PIRSF" id="PIRSF016262">
    <property type="entry name" value="LPLase"/>
    <property type="match status" value="1"/>
</dbReference>
<dbReference type="AlphaFoldDB" id="A0A6S6SUD3"/>
<dbReference type="FunFam" id="3.30.930.10:FF:000020">
    <property type="entry name" value="Octanoyltransferase"/>
    <property type="match status" value="1"/>
</dbReference>
<dbReference type="EMBL" id="CACVAY010000029">
    <property type="protein sequence ID" value="CAA6806170.1"/>
    <property type="molecule type" value="Genomic_DNA"/>
</dbReference>
<evidence type="ECO:0000256" key="2">
    <source>
        <dbReference type="ARBA" id="ARBA00022490"/>
    </source>
</evidence>
<sequence length="209" mass="23468">MGALVDTQIRQLGSTAYADTYQHMQTFTEQRDSNSSDEIWILQHEPVYTLGRNGKPHHILRKNNIPVIKIDRGGQVTYHGPGQLIIYLLLDIKRRGVGVRKLVDIMEQAVIDYLASYQIDATRKKSAPGVYVKEKKIAALGLRVTQGCTYHGLSFNIDMDLEPFNDINPCGYENLEVIQCSDFGIKESVDEIGLQIVKSIETMLLTEAG</sequence>
<dbReference type="InterPro" id="IPR004143">
    <property type="entry name" value="BPL_LPL_catalytic"/>
</dbReference>
<evidence type="ECO:0000256" key="1">
    <source>
        <dbReference type="ARBA" id="ARBA00004821"/>
    </source>
</evidence>
<dbReference type="GO" id="GO:0005737">
    <property type="term" value="C:cytoplasm"/>
    <property type="evidence" value="ECO:0007669"/>
    <property type="project" value="UniProtKB-SubCell"/>
</dbReference>
<dbReference type="PANTHER" id="PTHR10993:SF7">
    <property type="entry name" value="LIPOYLTRANSFERASE 2, MITOCHONDRIAL-RELATED"/>
    <property type="match status" value="1"/>
</dbReference>
<evidence type="ECO:0000256" key="8">
    <source>
        <dbReference type="PIRSR" id="PIRSR016262-1"/>
    </source>
</evidence>
<proteinExistence type="inferred from homology"/>
<dbReference type="InterPro" id="IPR045864">
    <property type="entry name" value="aa-tRNA-synth_II/BPL/LPL"/>
</dbReference>
<dbReference type="PROSITE" id="PS01313">
    <property type="entry name" value="LIPB"/>
    <property type="match status" value="1"/>
</dbReference>
<feature type="binding site" evidence="6 9">
    <location>
        <begin position="72"/>
        <end position="79"/>
    </location>
    <ligand>
        <name>substrate</name>
    </ligand>
</feature>
<dbReference type="GO" id="GO:0033819">
    <property type="term" value="F:lipoyl(octanoyl) transferase activity"/>
    <property type="evidence" value="ECO:0007669"/>
    <property type="project" value="UniProtKB-EC"/>
</dbReference>
<organism evidence="12">
    <name type="scientific">uncultured Thiotrichaceae bacterium</name>
    <dbReference type="NCBI Taxonomy" id="298394"/>
    <lineage>
        <taxon>Bacteria</taxon>
        <taxon>Pseudomonadati</taxon>
        <taxon>Pseudomonadota</taxon>
        <taxon>Gammaproteobacteria</taxon>
        <taxon>Thiotrichales</taxon>
        <taxon>Thiotrichaceae</taxon>
        <taxon>environmental samples</taxon>
    </lineage>
</organism>
<comment type="similarity">
    <text evidence="6 7">Belongs to the LipB family.</text>
</comment>
<evidence type="ECO:0000256" key="4">
    <source>
        <dbReference type="ARBA" id="ARBA00023315"/>
    </source>
</evidence>
<feature type="binding site" evidence="6 9">
    <location>
        <begin position="139"/>
        <end position="141"/>
    </location>
    <ligand>
        <name>substrate</name>
    </ligand>
</feature>
<keyword evidence="4 6" id="KW-0012">Acyltransferase</keyword>
<comment type="catalytic activity">
    <reaction evidence="6 7">
        <text>octanoyl-[ACP] + L-lysyl-[protein] = N(6)-octanoyl-L-lysyl-[protein] + holo-[ACP] + H(+)</text>
        <dbReference type="Rhea" id="RHEA:17665"/>
        <dbReference type="Rhea" id="RHEA-COMP:9636"/>
        <dbReference type="Rhea" id="RHEA-COMP:9685"/>
        <dbReference type="Rhea" id="RHEA-COMP:9752"/>
        <dbReference type="Rhea" id="RHEA-COMP:9928"/>
        <dbReference type="ChEBI" id="CHEBI:15378"/>
        <dbReference type="ChEBI" id="CHEBI:29969"/>
        <dbReference type="ChEBI" id="CHEBI:64479"/>
        <dbReference type="ChEBI" id="CHEBI:78463"/>
        <dbReference type="ChEBI" id="CHEBI:78809"/>
        <dbReference type="EC" id="2.3.1.181"/>
    </reaction>
</comment>
<keyword evidence="3 6" id="KW-0808">Transferase</keyword>
<dbReference type="HAMAP" id="MF_00013">
    <property type="entry name" value="LipB"/>
    <property type="match status" value="1"/>
</dbReference>
<evidence type="ECO:0000256" key="9">
    <source>
        <dbReference type="PIRSR" id="PIRSR016262-2"/>
    </source>
</evidence>
<dbReference type="Pfam" id="PF21948">
    <property type="entry name" value="LplA-B_cat"/>
    <property type="match status" value="1"/>
</dbReference>
<dbReference type="EC" id="2.3.1.181" evidence="6 7"/>
<comment type="function">
    <text evidence="5 6 7">Catalyzes the transfer of endogenously produced octanoic acid from octanoyl-acyl-carrier-protein onto the lipoyl domains of lipoate-dependent enzymes. Lipoyl-ACP can also act as a substrate although octanoyl-ACP is likely to be the physiological substrate.</text>
</comment>
<dbReference type="PROSITE" id="PS51733">
    <property type="entry name" value="BPL_LPL_CATALYTIC"/>
    <property type="match status" value="1"/>
</dbReference>